<keyword evidence="2" id="KW-1185">Reference proteome</keyword>
<sequence length="97" mass="10710">MQGSQTSGDARSLYAAIEKNLPECNQDLTWVVGATTDWLKSPEAETKGKGSERVGASHRDNLMLRKDLEEQGKAAGSWFNLPHYSLKISNSYCALHI</sequence>
<evidence type="ECO:0000313" key="1">
    <source>
        <dbReference type="EMBL" id="KYO22065.1"/>
    </source>
</evidence>
<dbReference type="AlphaFoldDB" id="A0A151MC28"/>
<proteinExistence type="predicted"/>
<organism evidence="1 2">
    <name type="scientific">Alligator mississippiensis</name>
    <name type="common">American alligator</name>
    <dbReference type="NCBI Taxonomy" id="8496"/>
    <lineage>
        <taxon>Eukaryota</taxon>
        <taxon>Metazoa</taxon>
        <taxon>Chordata</taxon>
        <taxon>Craniata</taxon>
        <taxon>Vertebrata</taxon>
        <taxon>Euteleostomi</taxon>
        <taxon>Archelosauria</taxon>
        <taxon>Archosauria</taxon>
        <taxon>Crocodylia</taxon>
        <taxon>Alligatoridae</taxon>
        <taxon>Alligatorinae</taxon>
        <taxon>Alligator</taxon>
    </lineage>
</organism>
<comment type="caution">
    <text evidence="1">The sequence shown here is derived from an EMBL/GenBank/DDBJ whole genome shotgun (WGS) entry which is preliminary data.</text>
</comment>
<name>A0A151MC28_ALLMI</name>
<protein>
    <submittedName>
        <fullName evidence="1">Uncharacterized protein</fullName>
    </submittedName>
</protein>
<gene>
    <name evidence="1" type="ORF">Y1Q_0000682</name>
</gene>
<dbReference type="Proteomes" id="UP000050525">
    <property type="component" value="Unassembled WGS sequence"/>
</dbReference>
<evidence type="ECO:0000313" key="2">
    <source>
        <dbReference type="Proteomes" id="UP000050525"/>
    </source>
</evidence>
<accession>A0A151MC28</accession>
<reference evidence="1 2" key="1">
    <citation type="journal article" date="2012" name="Genome Biol.">
        <title>Sequencing three crocodilian genomes to illuminate the evolution of archosaurs and amniotes.</title>
        <authorList>
            <person name="St John J.A."/>
            <person name="Braun E.L."/>
            <person name="Isberg S.R."/>
            <person name="Miles L.G."/>
            <person name="Chong A.Y."/>
            <person name="Gongora J."/>
            <person name="Dalzell P."/>
            <person name="Moran C."/>
            <person name="Bed'hom B."/>
            <person name="Abzhanov A."/>
            <person name="Burgess S.C."/>
            <person name="Cooksey A.M."/>
            <person name="Castoe T.A."/>
            <person name="Crawford N.G."/>
            <person name="Densmore L.D."/>
            <person name="Drew J.C."/>
            <person name="Edwards S.V."/>
            <person name="Faircloth B.C."/>
            <person name="Fujita M.K."/>
            <person name="Greenwold M.J."/>
            <person name="Hoffmann F.G."/>
            <person name="Howard J.M."/>
            <person name="Iguchi T."/>
            <person name="Janes D.E."/>
            <person name="Khan S.Y."/>
            <person name="Kohno S."/>
            <person name="de Koning A.J."/>
            <person name="Lance S.L."/>
            <person name="McCarthy F.M."/>
            <person name="McCormack J.E."/>
            <person name="Merchant M.E."/>
            <person name="Peterson D.G."/>
            <person name="Pollock D.D."/>
            <person name="Pourmand N."/>
            <person name="Raney B.J."/>
            <person name="Roessler K.A."/>
            <person name="Sanford J.R."/>
            <person name="Sawyer R.H."/>
            <person name="Schmidt C.J."/>
            <person name="Triplett E.W."/>
            <person name="Tuberville T.D."/>
            <person name="Venegas-Anaya M."/>
            <person name="Howard J.T."/>
            <person name="Jarvis E.D."/>
            <person name="Guillette L.J.Jr."/>
            <person name="Glenn T.C."/>
            <person name="Green R.E."/>
            <person name="Ray D.A."/>
        </authorList>
    </citation>
    <scope>NUCLEOTIDE SEQUENCE [LARGE SCALE GENOMIC DNA]</scope>
    <source>
        <strain evidence="1">KSC_2009_1</strain>
    </source>
</reference>
<dbReference type="EMBL" id="AKHW03006283">
    <property type="protein sequence ID" value="KYO22065.1"/>
    <property type="molecule type" value="Genomic_DNA"/>
</dbReference>